<evidence type="ECO:0000313" key="1">
    <source>
        <dbReference type="EMBL" id="NYJ75539.1"/>
    </source>
</evidence>
<gene>
    <name evidence="1" type="ORF">HNR15_002502</name>
</gene>
<keyword evidence="2" id="KW-1185">Reference proteome</keyword>
<dbReference type="Proteomes" id="UP000571817">
    <property type="component" value="Unassembled WGS sequence"/>
</dbReference>
<dbReference type="PANTHER" id="PTHR36932:SF1">
    <property type="entry name" value="CAPSULAR POLYSACCHARIDE BIOSYNTHESIS PROTEIN"/>
    <property type="match status" value="1"/>
</dbReference>
<comment type="caution">
    <text evidence="1">The sequence shown here is derived from an EMBL/GenBank/DDBJ whole genome shotgun (WGS) entry which is preliminary data.</text>
</comment>
<keyword evidence="1" id="KW-0436">Ligase</keyword>
<dbReference type="EC" id="6.2.1.30" evidence="1"/>
<accession>A0A853DHV5</accession>
<dbReference type="InterPro" id="IPR042099">
    <property type="entry name" value="ANL_N_sf"/>
</dbReference>
<dbReference type="SUPFAM" id="SSF56801">
    <property type="entry name" value="Acetyl-CoA synthetase-like"/>
    <property type="match status" value="1"/>
</dbReference>
<reference evidence="1 2" key="1">
    <citation type="submission" date="2020-07" db="EMBL/GenBank/DDBJ databases">
        <title>Sequencing the genomes of 1000 actinobacteria strains.</title>
        <authorList>
            <person name="Klenk H.-P."/>
        </authorList>
    </citation>
    <scope>NUCLEOTIDE SEQUENCE [LARGE SCALE GENOMIC DNA]</scope>
    <source>
        <strain evidence="1 2">DSM 29531</strain>
    </source>
</reference>
<proteinExistence type="predicted"/>
<evidence type="ECO:0000313" key="2">
    <source>
        <dbReference type="Proteomes" id="UP000571817"/>
    </source>
</evidence>
<protein>
    <submittedName>
        <fullName evidence="1">Phenylacetate-CoA ligase</fullName>
        <ecNumber evidence="1">6.2.1.30</ecNumber>
    </submittedName>
</protein>
<sequence length="462" mass="51129">MAAGTAFASSRARGRGLLHPEPLRRPAFDVKAATVLRATRTAYREHLAHERMDPEALQTLQDQRTIAQASFAMQHSRFYRDLYRSAGFSIEDLRDPAAFCQLPTIGKEDVRERFADFRTDEAISANTALNVTGGSTGEPLRILRDVRVPARALEWQLFHWWGLDPSVDIAIVQRHTKSQKDRLRHAASWWPSVRFQLDAFRMNEETIGQFLAQWQSVEPSLLIGYAGAISEVAAELLARDIRVHQPRAVATTAAPLTDPQRATISEAFDAPVYDHYRSSEVPWIAGECAAHEGLHVFADVRKLELLDETGVPVAAGTVGDTVVTDLNNRVFPLIRYRLGDRTAAIDAPCACGVTLPRIQPISGRQTDALRLPGGQVVAGEGLAQIFSRHPGAVRQFQIHQISDRSVVLRCVSAHRPDSARDIQVVASNLRELLDHQVKVAVVLVDRIPHAGGKVRCVTSDAR</sequence>
<dbReference type="RefSeq" id="WP_179482297.1">
    <property type="nucleotide sequence ID" value="NZ_JACCFW010000001.1"/>
</dbReference>
<organism evidence="1 2">
    <name type="scientific">Allobranchiibius huperziae</name>
    <dbReference type="NCBI Taxonomy" id="1874116"/>
    <lineage>
        <taxon>Bacteria</taxon>
        <taxon>Bacillati</taxon>
        <taxon>Actinomycetota</taxon>
        <taxon>Actinomycetes</taxon>
        <taxon>Micrococcales</taxon>
        <taxon>Dermacoccaceae</taxon>
        <taxon>Allobranchiibius</taxon>
    </lineage>
</organism>
<name>A0A853DHV5_9MICO</name>
<dbReference type="Gene3D" id="3.40.50.12780">
    <property type="entry name" value="N-terminal domain of ligase-like"/>
    <property type="match status" value="1"/>
</dbReference>
<dbReference type="InterPro" id="IPR053158">
    <property type="entry name" value="CapK_Type1_Caps_Biosynth"/>
</dbReference>
<dbReference type="GO" id="GO:0047475">
    <property type="term" value="F:phenylacetate-CoA ligase activity"/>
    <property type="evidence" value="ECO:0007669"/>
    <property type="project" value="UniProtKB-EC"/>
</dbReference>
<dbReference type="EMBL" id="JACCFW010000001">
    <property type="protein sequence ID" value="NYJ75539.1"/>
    <property type="molecule type" value="Genomic_DNA"/>
</dbReference>
<dbReference type="AlphaFoldDB" id="A0A853DHV5"/>
<dbReference type="PANTHER" id="PTHR36932">
    <property type="entry name" value="CAPSULAR POLYSACCHARIDE BIOSYNTHESIS PROTEIN"/>
    <property type="match status" value="1"/>
</dbReference>